<organism evidence="1 2">
    <name type="scientific">Botryotinia fuckeliana (strain B05.10)</name>
    <name type="common">Noble rot fungus</name>
    <name type="synonym">Botrytis cinerea</name>
    <dbReference type="NCBI Taxonomy" id="332648"/>
    <lineage>
        <taxon>Eukaryota</taxon>
        <taxon>Fungi</taxon>
        <taxon>Dikarya</taxon>
        <taxon>Ascomycota</taxon>
        <taxon>Pezizomycotina</taxon>
        <taxon>Leotiomycetes</taxon>
        <taxon>Helotiales</taxon>
        <taxon>Sclerotiniaceae</taxon>
        <taxon>Botrytis</taxon>
    </lineage>
</organism>
<sequence>MVNITEKIKE</sequence>
<dbReference type="EMBL" id="CP009820">
    <property type="protein sequence ID" value="ATZ58573.1"/>
    <property type="molecule type" value="Genomic_DNA"/>
</dbReference>
<dbReference type="VEuPathDB" id="FungiDB:Bcin16g03130"/>
<reference evidence="1 2" key="1">
    <citation type="journal article" date="2011" name="PLoS Genet.">
        <title>Genomic analysis of the necrotrophic fungal pathogens Sclerotinia sclerotiorum and Botrytis cinerea.</title>
        <authorList>
            <person name="Amselem J."/>
            <person name="Cuomo C.A."/>
            <person name="van Kan J.A."/>
            <person name="Viaud M."/>
            <person name="Benito E.P."/>
            <person name="Couloux A."/>
            <person name="Coutinho P.M."/>
            <person name="de Vries R.P."/>
            <person name="Dyer P.S."/>
            <person name="Fillinger S."/>
            <person name="Fournier E."/>
            <person name="Gout L."/>
            <person name="Hahn M."/>
            <person name="Kohn L."/>
            <person name="Lapalu N."/>
            <person name="Plummer K.M."/>
            <person name="Pradier J.M."/>
            <person name="Quevillon E."/>
            <person name="Sharon A."/>
            <person name="Simon A."/>
            <person name="ten Have A."/>
            <person name="Tudzynski B."/>
            <person name="Tudzynski P."/>
            <person name="Wincker P."/>
            <person name="Andrew M."/>
            <person name="Anthouard V."/>
            <person name="Beever R.E."/>
            <person name="Beffa R."/>
            <person name="Benoit I."/>
            <person name="Bouzid O."/>
            <person name="Brault B."/>
            <person name="Chen Z."/>
            <person name="Choquer M."/>
            <person name="Collemare J."/>
            <person name="Cotton P."/>
            <person name="Danchin E.G."/>
            <person name="Da Silva C."/>
            <person name="Gautier A."/>
            <person name="Giraud C."/>
            <person name="Giraud T."/>
            <person name="Gonzalez C."/>
            <person name="Grossetete S."/>
            <person name="Guldener U."/>
            <person name="Henrissat B."/>
            <person name="Howlett B.J."/>
            <person name="Kodira C."/>
            <person name="Kretschmer M."/>
            <person name="Lappartient A."/>
            <person name="Leroch M."/>
            <person name="Levis C."/>
            <person name="Mauceli E."/>
            <person name="Neuveglise C."/>
            <person name="Oeser B."/>
            <person name="Pearson M."/>
            <person name="Poulain J."/>
            <person name="Poussereau N."/>
            <person name="Quesneville H."/>
            <person name="Rascle C."/>
            <person name="Schumacher J."/>
            <person name="Segurens B."/>
            <person name="Sexton A."/>
            <person name="Silva E."/>
            <person name="Sirven C."/>
            <person name="Soanes D.M."/>
            <person name="Talbot N.J."/>
            <person name="Templeton M."/>
            <person name="Yandava C."/>
            <person name="Yarden O."/>
            <person name="Zeng Q."/>
            <person name="Rollins J.A."/>
            <person name="Lebrun M.H."/>
            <person name="Dickman M."/>
        </authorList>
    </citation>
    <scope>NUCLEOTIDE SEQUENCE [LARGE SCALE GENOMIC DNA]</scope>
    <source>
        <strain evidence="1 2">B05.10</strain>
    </source>
</reference>
<gene>
    <name evidence="1" type="primary">Bcrbg2</name>
    <name evidence="1" type="ORF">BCIN_16g03130</name>
</gene>
<name>A0A384K6X0_BOTFB</name>
<reference evidence="1 2" key="3">
    <citation type="journal article" date="2017" name="Mol. Plant Pathol.">
        <title>A gapless genome sequence of the fungus Botrytis cinerea.</title>
        <authorList>
            <person name="Van Kan J.A."/>
            <person name="Stassen J.H."/>
            <person name="Mosbach A."/>
            <person name="Van Der Lee T.A."/>
            <person name="Faino L."/>
            <person name="Farmer A.D."/>
            <person name="Papasotiriou D.G."/>
            <person name="Zhou S."/>
            <person name="Seidl M.F."/>
            <person name="Cottam E."/>
            <person name="Edel D."/>
            <person name="Hahn M."/>
            <person name="Schwartz D.C."/>
            <person name="Dietrich R.A."/>
            <person name="Widdison S."/>
            <person name="Scalliet G."/>
        </authorList>
    </citation>
    <scope>NUCLEOTIDE SEQUENCE [LARGE SCALE GENOMIC DNA]</scope>
    <source>
        <strain evidence="1 2">B05.10</strain>
    </source>
</reference>
<dbReference type="OrthoDB" id="603at2759"/>
<keyword evidence="2" id="KW-1185">Reference proteome</keyword>
<dbReference type="Proteomes" id="UP000001798">
    <property type="component" value="Chromosome 16"/>
</dbReference>
<dbReference type="RefSeq" id="XP_024553877.1">
    <property type="nucleotide sequence ID" value="XM_024698061.1"/>
</dbReference>
<evidence type="ECO:0000313" key="2">
    <source>
        <dbReference type="Proteomes" id="UP000001798"/>
    </source>
</evidence>
<reference evidence="1 2" key="2">
    <citation type="journal article" date="2012" name="Eukaryot. Cell">
        <title>Genome update of Botrytis cinerea strains B05.10 and T4.</title>
        <authorList>
            <person name="Staats M."/>
            <person name="van Kan J.A."/>
        </authorList>
    </citation>
    <scope>NUCLEOTIDE SEQUENCE [LARGE SCALE GENOMIC DNA]</scope>
    <source>
        <strain evidence="1 2">B05.10</strain>
    </source>
</reference>
<protein>
    <submittedName>
        <fullName evidence="1">Bcrbg2</fullName>
    </submittedName>
</protein>
<evidence type="ECO:0000313" key="1">
    <source>
        <dbReference type="EMBL" id="ATZ58573.1"/>
    </source>
</evidence>
<proteinExistence type="predicted"/>
<accession>A0A384K6X0</accession>
<dbReference type="GeneID" id="5432407"/>